<name>A0ABR2BN94_9ROSI</name>
<dbReference type="Proteomes" id="UP001472677">
    <property type="component" value="Unassembled WGS sequence"/>
</dbReference>
<sequence>MRLPASELTFIPFPPRRIHIRNRQHDHKRNLELRIETKRTTSIVGAGVYEEWLFGPIHPVVRTSSFHVEDTGGPKASFLPASKTRSPLLSVMDFLELFLSLRCPFIGYRTSERQNLHACVLSLLPSLIPNT</sequence>
<accession>A0ABR2BN94</accession>
<proteinExistence type="predicted"/>
<comment type="caution">
    <text evidence="1">The sequence shown here is derived from an EMBL/GenBank/DDBJ whole genome shotgun (WGS) entry which is preliminary data.</text>
</comment>
<protein>
    <submittedName>
        <fullName evidence="1">Uncharacterized protein</fullName>
    </submittedName>
</protein>
<reference evidence="1 2" key="1">
    <citation type="journal article" date="2024" name="G3 (Bethesda)">
        <title>Genome assembly of Hibiscus sabdariffa L. provides insights into metabolisms of medicinal natural products.</title>
        <authorList>
            <person name="Kim T."/>
        </authorList>
    </citation>
    <scope>NUCLEOTIDE SEQUENCE [LARGE SCALE GENOMIC DNA]</scope>
    <source>
        <strain evidence="1">TK-2024</strain>
        <tissue evidence="1">Old leaves</tissue>
    </source>
</reference>
<organism evidence="1 2">
    <name type="scientific">Hibiscus sabdariffa</name>
    <name type="common">roselle</name>
    <dbReference type="NCBI Taxonomy" id="183260"/>
    <lineage>
        <taxon>Eukaryota</taxon>
        <taxon>Viridiplantae</taxon>
        <taxon>Streptophyta</taxon>
        <taxon>Embryophyta</taxon>
        <taxon>Tracheophyta</taxon>
        <taxon>Spermatophyta</taxon>
        <taxon>Magnoliopsida</taxon>
        <taxon>eudicotyledons</taxon>
        <taxon>Gunneridae</taxon>
        <taxon>Pentapetalae</taxon>
        <taxon>rosids</taxon>
        <taxon>malvids</taxon>
        <taxon>Malvales</taxon>
        <taxon>Malvaceae</taxon>
        <taxon>Malvoideae</taxon>
        <taxon>Hibiscus</taxon>
    </lineage>
</organism>
<gene>
    <name evidence="1" type="ORF">V6N12_020203</name>
</gene>
<keyword evidence="2" id="KW-1185">Reference proteome</keyword>
<dbReference type="EMBL" id="JBBPBM010000101">
    <property type="protein sequence ID" value="KAK8508422.1"/>
    <property type="molecule type" value="Genomic_DNA"/>
</dbReference>
<evidence type="ECO:0000313" key="2">
    <source>
        <dbReference type="Proteomes" id="UP001472677"/>
    </source>
</evidence>
<evidence type="ECO:0000313" key="1">
    <source>
        <dbReference type="EMBL" id="KAK8508422.1"/>
    </source>
</evidence>